<accession>A0A915L465</accession>
<proteinExistence type="predicted"/>
<dbReference type="WBParaSite" id="nRc.2.0.1.t45869-RA">
    <property type="protein sequence ID" value="nRc.2.0.1.t45869-RA"/>
    <property type="gene ID" value="nRc.2.0.1.g45869"/>
</dbReference>
<name>A0A915L465_ROMCU</name>
<keyword evidence="1" id="KW-1185">Reference proteome</keyword>
<dbReference type="AlphaFoldDB" id="A0A915L465"/>
<evidence type="ECO:0000313" key="2">
    <source>
        <dbReference type="WBParaSite" id="nRc.2.0.1.t45869-RA"/>
    </source>
</evidence>
<reference evidence="2" key="1">
    <citation type="submission" date="2022-11" db="UniProtKB">
        <authorList>
            <consortium name="WormBaseParasite"/>
        </authorList>
    </citation>
    <scope>IDENTIFICATION</scope>
</reference>
<dbReference type="Proteomes" id="UP000887565">
    <property type="component" value="Unplaced"/>
</dbReference>
<protein>
    <submittedName>
        <fullName evidence="2">Uncharacterized protein</fullName>
    </submittedName>
</protein>
<evidence type="ECO:0000313" key="1">
    <source>
        <dbReference type="Proteomes" id="UP000887565"/>
    </source>
</evidence>
<organism evidence="1 2">
    <name type="scientific">Romanomermis culicivorax</name>
    <name type="common">Nematode worm</name>
    <dbReference type="NCBI Taxonomy" id="13658"/>
    <lineage>
        <taxon>Eukaryota</taxon>
        <taxon>Metazoa</taxon>
        <taxon>Ecdysozoa</taxon>
        <taxon>Nematoda</taxon>
        <taxon>Enoplea</taxon>
        <taxon>Dorylaimia</taxon>
        <taxon>Mermithida</taxon>
        <taxon>Mermithoidea</taxon>
        <taxon>Mermithidae</taxon>
        <taxon>Romanomermis</taxon>
    </lineage>
</organism>
<sequence length="75" mass="8112">NDLVGGDQFVEDVGDSRSHTPGVSRGLTVVFDAERFKLLVIHSIPSKNQISLRAIQKHDLNGALSFLADLVVVKA</sequence>